<organism evidence="3 4">
    <name type="scientific">Botryosphaeria dothidea</name>
    <dbReference type="NCBI Taxonomy" id="55169"/>
    <lineage>
        <taxon>Eukaryota</taxon>
        <taxon>Fungi</taxon>
        <taxon>Dikarya</taxon>
        <taxon>Ascomycota</taxon>
        <taxon>Pezizomycotina</taxon>
        <taxon>Dothideomycetes</taxon>
        <taxon>Dothideomycetes incertae sedis</taxon>
        <taxon>Botryosphaeriales</taxon>
        <taxon>Botryosphaeriaceae</taxon>
        <taxon>Botryosphaeria</taxon>
    </lineage>
</organism>
<evidence type="ECO:0000256" key="2">
    <source>
        <dbReference type="SAM" id="Phobius"/>
    </source>
</evidence>
<comment type="caution">
    <text evidence="3">The sequence shown here is derived from an EMBL/GenBank/DDBJ whole genome shotgun (WGS) entry which is preliminary data.</text>
</comment>
<protein>
    <submittedName>
        <fullName evidence="3">Uncharacterized protein</fullName>
    </submittedName>
</protein>
<reference evidence="3" key="1">
    <citation type="submission" date="2020-04" db="EMBL/GenBank/DDBJ databases">
        <title>Genome Assembly and Annotation of Botryosphaeria dothidea sdau 11-99, a Latent Pathogen of Apple Fruit Ring Rot in China.</title>
        <authorList>
            <person name="Yu C."/>
            <person name="Diao Y."/>
            <person name="Lu Q."/>
            <person name="Zhao J."/>
            <person name="Cui S."/>
            <person name="Peng C."/>
            <person name="He B."/>
            <person name="Liu H."/>
        </authorList>
    </citation>
    <scope>NUCLEOTIDE SEQUENCE [LARGE SCALE GENOMIC DNA]</scope>
    <source>
        <strain evidence="3">Sdau11-99</strain>
    </source>
</reference>
<dbReference type="AlphaFoldDB" id="A0A8H4J2B5"/>
<keyword evidence="2" id="KW-0472">Membrane</keyword>
<dbReference type="OrthoDB" id="3931601at2759"/>
<dbReference type="Pfam" id="PF06687">
    <property type="entry name" value="SUR7"/>
    <property type="match status" value="1"/>
</dbReference>
<feature type="transmembrane region" description="Helical" evidence="2">
    <location>
        <begin position="254"/>
        <end position="275"/>
    </location>
</feature>
<dbReference type="GO" id="GO:0005886">
    <property type="term" value="C:plasma membrane"/>
    <property type="evidence" value="ECO:0007669"/>
    <property type="project" value="InterPro"/>
</dbReference>
<gene>
    <name evidence="3" type="ORF">GTA08_BOTSDO12563</name>
</gene>
<feature type="transmembrane region" description="Helical" evidence="2">
    <location>
        <begin position="37"/>
        <end position="58"/>
    </location>
</feature>
<evidence type="ECO:0000313" key="4">
    <source>
        <dbReference type="Proteomes" id="UP000572817"/>
    </source>
</evidence>
<name>A0A8H4J2B5_9PEZI</name>
<evidence type="ECO:0000313" key="3">
    <source>
        <dbReference type="EMBL" id="KAF4311775.1"/>
    </source>
</evidence>
<dbReference type="InterPro" id="IPR009571">
    <property type="entry name" value="SUR7/Rim9-like_fungi"/>
</dbReference>
<feature type="transmembrane region" description="Helical" evidence="2">
    <location>
        <begin position="198"/>
        <end position="222"/>
    </location>
</feature>
<keyword evidence="2" id="KW-0812">Transmembrane</keyword>
<dbReference type="Proteomes" id="UP000572817">
    <property type="component" value="Unassembled WGS sequence"/>
</dbReference>
<sequence>MRFPYQGVNNRKAKRVPKANGGKAKFPKKKKTFPRRLLGGLSAVLWVVALICGVFALVGCLSPKMEGLYIAQLGTNNTYNVNFRVGFFGGCLSMTNTTGGVGISDNSSETSHTQCVMNMRLKDDDDLSDQLLDDWTVTDAAKAELNSSLTKTITLARHLQNNVFPASPPTAHIIFLLISGILLFALSTNQSGKRGYKIALVLGVLGGAFALALIYLASIGALRSLNALVDGDWSVETQSLGGAGVTVQRAEKLWYVQLAQVVLVSAFYVFMGLMFV</sequence>
<proteinExistence type="predicted"/>
<evidence type="ECO:0000256" key="1">
    <source>
        <dbReference type="SAM" id="MobiDB-lite"/>
    </source>
</evidence>
<feature type="transmembrane region" description="Helical" evidence="2">
    <location>
        <begin position="169"/>
        <end position="186"/>
    </location>
</feature>
<accession>A0A8H4J2B5</accession>
<feature type="region of interest" description="Disordered" evidence="1">
    <location>
        <begin position="1"/>
        <end position="27"/>
    </location>
</feature>
<keyword evidence="4" id="KW-1185">Reference proteome</keyword>
<keyword evidence="2" id="KW-1133">Transmembrane helix</keyword>
<dbReference type="EMBL" id="WWBZ02000008">
    <property type="protein sequence ID" value="KAF4311775.1"/>
    <property type="molecule type" value="Genomic_DNA"/>
</dbReference>